<sequence length="285" mass="31675">MKLGLSTYSLYGALKSGEMTVADVIDYTAEIGGSHVEIVPLGYNLTEDPGLIDIIVEKAKERGLDVSNYAIGANFLTEDDAAYKAEIERVKKEVDIAARLGVKLMRHDVASSPDVSIGHFNVQLERLADACRQIARYAAQFGITTSIENHGYFIQNSDRVQTLVKTVNEPNYKTTLDIGNFMCADEDPVAAVKNNLAYASIVHIKDFYLRPSYRNPGEGWFRTTSGNYLRGAIAGHGDIDLHEVLRVIKQSGYDGYFSLEFEGMEDCRTGAKIGFDNVRRIWDEL</sequence>
<accession>A0ABT9FV03</accession>
<keyword evidence="3" id="KW-1185">Reference proteome</keyword>
<protein>
    <submittedName>
        <fullName evidence="2">Sugar phosphate isomerase/epimerase</fullName>
    </submittedName>
</protein>
<dbReference type="InterPro" id="IPR050312">
    <property type="entry name" value="IolE/XylAMocC-like"/>
</dbReference>
<evidence type="ECO:0000259" key="1">
    <source>
        <dbReference type="Pfam" id="PF01261"/>
    </source>
</evidence>
<name>A0ABT9FV03_9BACL</name>
<dbReference type="RefSeq" id="WP_305755960.1">
    <property type="nucleotide sequence ID" value="NZ_JAPCKK010000020.1"/>
</dbReference>
<evidence type="ECO:0000313" key="3">
    <source>
        <dbReference type="Proteomes" id="UP001241848"/>
    </source>
</evidence>
<evidence type="ECO:0000313" key="2">
    <source>
        <dbReference type="EMBL" id="MDP4098336.1"/>
    </source>
</evidence>
<dbReference type="InterPro" id="IPR013022">
    <property type="entry name" value="Xyl_isomerase-like_TIM-brl"/>
</dbReference>
<feature type="domain" description="Xylose isomerase-like TIM barrel" evidence="1">
    <location>
        <begin position="26"/>
        <end position="265"/>
    </location>
</feature>
<keyword evidence="2" id="KW-0413">Isomerase</keyword>
<reference evidence="2 3" key="1">
    <citation type="submission" date="2022-10" db="EMBL/GenBank/DDBJ databases">
        <title>Paenibacillus description and whole genome data of maize root bacterial community.</title>
        <authorList>
            <person name="Marton D."/>
            <person name="Farkas M."/>
            <person name="Cserhati M."/>
        </authorList>
    </citation>
    <scope>NUCLEOTIDE SEQUENCE [LARGE SCALE GENOMIC DNA]</scope>
    <source>
        <strain evidence="2 3">P96</strain>
    </source>
</reference>
<dbReference type="Proteomes" id="UP001241848">
    <property type="component" value="Unassembled WGS sequence"/>
</dbReference>
<dbReference type="InterPro" id="IPR036237">
    <property type="entry name" value="Xyl_isomerase-like_sf"/>
</dbReference>
<dbReference type="Pfam" id="PF01261">
    <property type="entry name" value="AP_endonuc_2"/>
    <property type="match status" value="1"/>
</dbReference>
<dbReference type="PANTHER" id="PTHR12110">
    <property type="entry name" value="HYDROXYPYRUVATE ISOMERASE"/>
    <property type="match status" value="1"/>
</dbReference>
<organism evidence="2 3">
    <name type="scientific">Paenibacillus zeirhizosphaerae</name>
    <dbReference type="NCBI Taxonomy" id="2987519"/>
    <lineage>
        <taxon>Bacteria</taxon>
        <taxon>Bacillati</taxon>
        <taxon>Bacillota</taxon>
        <taxon>Bacilli</taxon>
        <taxon>Bacillales</taxon>
        <taxon>Paenibacillaceae</taxon>
        <taxon>Paenibacillus</taxon>
    </lineage>
</organism>
<dbReference type="Gene3D" id="3.20.20.150">
    <property type="entry name" value="Divalent-metal-dependent TIM barrel enzymes"/>
    <property type="match status" value="1"/>
</dbReference>
<gene>
    <name evidence="2" type="ORF">OIN60_16390</name>
</gene>
<dbReference type="GO" id="GO:0016853">
    <property type="term" value="F:isomerase activity"/>
    <property type="evidence" value="ECO:0007669"/>
    <property type="project" value="UniProtKB-KW"/>
</dbReference>
<dbReference type="EMBL" id="JAPCKK010000020">
    <property type="protein sequence ID" value="MDP4098336.1"/>
    <property type="molecule type" value="Genomic_DNA"/>
</dbReference>
<dbReference type="SUPFAM" id="SSF51658">
    <property type="entry name" value="Xylose isomerase-like"/>
    <property type="match status" value="1"/>
</dbReference>
<proteinExistence type="predicted"/>
<comment type="caution">
    <text evidence="2">The sequence shown here is derived from an EMBL/GenBank/DDBJ whole genome shotgun (WGS) entry which is preliminary data.</text>
</comment>
<dbReference type="PANTHER" id="PTHR12110:SF53">
    <property type="entry name" value="BLR5974 PROTEIN"/>
    <property type="match status" value="1"/>
</dbReference>